<reference evidence="12" key="1">
    <citation type="journal article" date="2014" name="Int. J. Syst. Evol. Microbiol.">
        <title>Complete genome sequence of Corynebacterium casei LMG S-19264T (=DSM 44701T), isolated from a smear-ripened cheese.</title>
        <authorList>
            <consortium name="US DOE Joint Genome Institute (JGI-PGF)"/>
            <person name="Walter F."/>
            <person name="Albersmeier A."/>
            <person name="Kalinowski J."/>
            <person name="Ruckert C."/>
        </authorList>
    </citation>
    <scope>NUCLEOTIDE SEQUENCE</scope>
    <source>
        <strain evidence="12">JCM 19596</strain>
    </source>
</reference>
<dbReference type="AlphaFoldDB" id="A0A830FEW6"/>
<dbReference type="HAMAP" id="MF_00480_A">
    <property type="entry name" value="Ribosomal_uS7_A"/>
    <property type="match status" value="1"/>
</dbReference>
<comment type="subunit">
    <text evidence="2 7 9">Part of the 30S ribosomal subunit.</text>
</comment>
<dbReference type="InterPro" id="IPR020606">
    <property type="entry name" value="Ribosomal_uS7_CS"/>
</dbReference>
<evidence type="ECO:0000256" key="2">
    <source>
        <dbReference type="ARBA" id="ARBA00011458"/>
    </source>
</evidence>
<evidence type="ECO:0000256" key="10">
    <source>
        <dbReference type="SAM" id="MobiDB-lite"/>
    </source>
</evidence>
<dbReference type="InterPro" id="IPR036823">
    <property type="entry name" value="Ribosomal_uS7_dom_sf"/>
</dbReference>
<feature type="domain" description="Small ribosomal subunit protein uS7" evidence="11">
    <location>
        <begin position="55"/>
        <end position="204"/>
    </location>
</feature>
<evidence type="ECO:0000313" key="12">
    <source>
        <dbReference type="EMBL" id="GGL67921.1"/>
    </source>
</evidence>
<keyword evidence="3 7" id="KW-0699">rRNA-binding</keyword>
<dbReference type="PIRSF" id="PIRSF002122">
    <property type="entry name" value="RPS7p_RPS7a_RPS5e_RPS7o"/>
    <property type="match status" value="1"/>
</dbReference>
<dbReference type="OrthoDB" id="45346at2157"/>
<evidence type="ECO:0000256" key="3">
    <source>
        <dbReference type="ARBA" id="ARBA00022730"/>
    </source>
</evidence>
<dbReference type="SUPFAM" id="SSF47973">
    <property type="entry name" value="Ribosomal protein S7"/>
    <property type="match status" value="1"/>
</dbReference>
<dbReference type="InterPro" id="IPR023798">
    <property type="entry name" value="Ribosomal_uS7_dom"/>
</dbReference>
<dbReference type="GO" id="GO:0019843">
    <property type="term" value="F:rRNA binding"/>
    <property type="evidence" value="ECO:0007669"/>
    <property type="project" value="UniProtKB-UniRule"/>
</dbReference>
<dbReference type="RefSeq" id="WP_188979895.1">
    <property type="nucleotide sequence ID" value="NZ_BMPG01000004.1"/>
</dbReference>
<sequence length="204" mass="22551">MSESEAPEPEKPAGSEEQETEADLFGKWDVSEIQFRDPSTKRYIAVTPIAHTMGRHASKQFQKSQISVVERLTNRLMATEDNTGKKQKALKIVRDAFDQIHEQTEENPAQILVRAVENAAPREETVRLKYGGISVPKAVDVAPQRRVDQALKFLADGAHSASYKSATPASEALAQQLLGAADYDMQTYAIGQKEEKERVAAAAR</sequence>
<organism evidence="12 13">
    <name type="scientific">Halocalculus aciditolerans</name>
    <dbReference type="NCBI Taxonomy" id="1383812"/>
    <lineage>
        <taxon>Archaea</taxon>
        <taxon>Methanobacteriati</taxon>
        <taxon>Methanobacteriota</taxon>
        <taxon>Stenosarchaea group</taxon>
        <taxon>Halobacteria</taxon>
        <taxon>Halobacteriales</taxon>
        <taxon>Halobacteriaceae</taxon>
        <taxon>Halocalculus</taxon>
    </lineage>
</organism>
<dbReference type="EMBL" id="BMPG01000004">
    <property type="protein sequence ID" value="GGL67921.1"/>
    <property type="molecule type" value="Genomic_DNA"/>
</dbReference>
<dbReference type="Proteomes" id="UP000607197">
    <property type="component" value="Unassembled WGS sequence"/>
</dbReference>
<evidence type="ECO:0000256" key="9">
    <source>
        <dbReference type="RuleBase" id="RU003621"/>
    </source>
</evidence>
<evidence type="ECO:0000256" key="7">
    <source>
        <dbReference type="HAMAP-Rule" id="MF_00480"/>
    </source>
</evidence>
<evidence type="ECO:0000313" key="13">
    <source>
        <dbReference type="Proteomes" id="UP000607197"/>
    </source>
</evidence>
<feature type="region of interest" description="Disordered" evidence="10">
    <location>
        <begin position="1"/>
        <end position="29"/>
    </location>
</feature>
<evidence type="ECO:0000256" key="1">
    <source>
        <dbReference type="ARBA" id="ARBA00007151"/>
    </source>
</evidence>
<evidence type="ECO:0000256" key="5">
    <source>
        <dbReference type="ARBA" id="ARBA00022980"/>
    </source>
</evidence>
<dbReference type="PANTHER" id="PTHR11205">
    <property type="entry name" value="RIBOSOMAL PROTEIN S7"/>
    <property type="match status" value="1"/>
</dbReference>
<evidence type="ECO:0000256" key="6">
    <source>
        <dbReference type="ARBA" id="ARBA00023274"/>
    </source>
</evidence>
<dbReference type="GO" id="GO:0006412">
    <property type="term" value="P:translation"/>
    <property type="evidence" value="ECO:0007669"/>
    <property type="project" value="UniProtKB-UniRule"/>
</dbReference>
<dbReference type="NCBIfam" id="TIGR01028">
    <property type="entry name" value="uS7_euk_arch"/>
    <property type="match status" value="1"/>
</dbReference>
<keyword evidence="5 7" id="KW-0689">Ribosomal protein</keyword>
<comment type="similarity">
    <text evidence="1 7 8">Belongs to the universal ribosomal protein uS7 family.</text>
</comment>
<evidence type="ECO:0000256" key="8">
    <source>
        <dbReference type="RuleBase" id="RU003619"/>
    </source>
</evidence>
<dbReference type="Pfam" id="PF00177">
    <property type="entry name" value="Ribosomal_S7"/>
    <property type="match status" value="1"/>
</dbReference>
<dbReference type="GO" id="GO:0015935">
    <property type="term" value="C:small ribosomal subunit"/>
    <property type="evidence" value="ECO:0007669"/>
    <property type="project" value="UniProtKB-UniRule"/>
</dbReference>
<keyword evidence="6 7" id="KW-0687">Ribonucleoprotein</keyword>
<keyword evidence="13" id="KW-1185">Reference proteome</keyword>
<dbReference type="CDD" id="cd14867">
    <property type="entry name" value="uS7_Eukaryote"/>
    <property type="match status" value="1"/>
</dbReference>
<evidence type="ECO:0000256" key="4">
    <source>
        <dbReference type="ARBA" id="ARBA00022884"/>
    </source>
</evidence>
<dbReference type="InterPro" id="IPR000235">
    <property type="entry name" value="Ribosomal_uS7"/>
</dbReference>
<dbReference type="GO" id="GO:0003735">
    <property type="term" value="F:structural constituent of ribosome"/>
    <property type="evidence" value="ECO:0007669"/>
    <property type="project" value="UniProtKB-UniRule"/>
</dbReference>
<accession>A0A830FEW6</accession>
<dbReference type="InterPro" id="IPR005716">
    <property type="entry name" value="Ribosomal_uS7_euk/arc"/>
</dbReference>
<dbReference type="InterPro" id="IPR026018">
    <property type="entry name" value="Ribosomal_uS7_arc"/>
</dbReference>
<protein>
    <recommendedName>
        <fullName evidence="7">Small ribosomal subunit protein uS7</fullName>
    </recommendedName>
</protein>
<comment type="function">
    <text evidence="7 9">One of the primary rRNA binding proteins, it binds directly to 16S rRNA where it nucleates assembly of the head domain of the 30S subunit. Is located at the subunit interface close to the decoding center.</text>
</comment>
<dbReference type="NCBIfam" id="NF003106">
    <property type="entry name" value="PRK04027.1"/>
    <property type="match status" value="1"/>
</dbReference>
<proteinExistence type="inferred from homology"/>
<name>A0A830FEW6_9EURY</name>
<gene>
    <name evidence="7" type="primary">rps7</name>
    <name evidence="12" type="ORF">GCM10009039_27340</name>
</gene>
<evidence type="ECO:0000259" key="11">
    <source>
        <dbReference type="Pfam" id="PF00177"/>
    </source>
</evidence>
<comment type="caution">
    <text evidence="12">The sequence shown here is derived from an EMBL/GenBank/DDBJ whole genome shotgun (WGS) entry which is preliminary data.</text>
</comment>
<dbReference type="Gene3D" id="1.10.455.10">
    <property type="entry name" value="Ribosomal protein S7 domain"/>
    <property type="match status" value="1"/>
</dbReference>
<keyword evidence="4 7" id="KW-0694">RNA-binding</keyword>
<reference evidence="12" key="2">
    <citation type="submission" date="2020-09" db="EMBL/GenBank/DDBJ databases">
        <authorList>
            <person name="Sun Q."/>
            <person name="Ohkuma M."/>
        </authorList>
    </citation>
    <scope>NUCLEOTIDE SEQUENCE</scope>
    <source>
        <strain evidence="12">JCM 19596</strain>
    </source>
</reference>
<dbReference type="PROSITE" id="PS00052">
    <property type="entry name" value="RIBOSOMAL_S7"/>
    <property type="match status" value="1"/>
</dbReference>